<keyword evidence="3" id="KW-1185">Reference proteome</keyword>
<name>A0A6A6L1S3_HEVBR</name>
<evidence type="ECO:0000313" key="2">
    <source>
        <dbReference type="EMBL" id="KAF2294188.1"/>
    </source>
</evidence>
<dbReference type="EMBL" id="JAAGAX010000013">
    <property type="protein sequence ID" value="KAF2294188.1"/>
    <property type="molecule type" value="Genomic_DNA"/>
</dbReference>
<sequence length="95" mass="10189">MAVAVPSKWVCIYATVLVVMFIGATATVRNHGISRIKSLPALSRFQPVFTASSASFPGKKAEAAVIPERAGDKKTSGPNPCTTLPVRDPRRCFKD</sequence>
<proteinExistence type="predicted"/>
<keyword evidence="1" id="KW-0812">Transmembrane</keyword>
<organism evidence="2 3">
    <name type="scientific">Hevea brasiliensis</name>
    <name type="common">Para rubber tree</name>
    <name type="synonym">Siphonia brasiliensis</name>
    <dbReference type="NCBI Taxonomy" id="3981"/>
    <lineage>
        <taxon>Eukaryota</taxon>
        <taxon>Viridiplantae</taxon>
        <taxon>Streptophyta</taxon>
        <taxon>Embryophyta</taxon>
        <taxon>Tracheophyta</taxon>
        <taxon>Spermatophyta</taxon>
        <taxon>Magnoliopsida</taxon>
        <taxon>eudicotyledons</taxon>
        <taxon>Gunneridae</taxon>
        <taxon>Pentapetalae</taxon>
        <taxon>rosids</taxon>
        <taxon>fabids</taxon>
        <taxon>Malpighiales</taxon>
        <taxon>Euphorbiaceae</taxon>
        <taxon>Crotonoideae</taxon>
        <taxon>Micrandreae</taxon>
        <taxon>Hevea</taxon>
    </lineage>
</organism>
<dbReference type="Proteomes" id="UP000467840">
    <property type="component" value="Chromosome 7"/>
</dbReference>
<gene>
    <name evidence="2" type="ORF">GH714_008086</name>
</gene>
<protein>
    <submittedName>
        <fullName evidence="2">Uncharacterized protein</fullName>
    </submittedName>
</protein>
<evidence type="ECO:0000313" key="3">
    <source>
        <dbReference type="Proteomes" id="UP000467840"/>
    </source>
</evidence>
<feature type="transmembrane region" description="Helical" evidence="1">
    <location>
        <begin position="6"/>
        <end position="28"/>
    </location>
</feature>
<evidence type="ECO:0000256" key="1">
    <source>
        <dbReference type="SAM" id="Phobius"/>
    </source>
</evidence>
<dbReference type="AlphaFoldDB" id="A0A6A6L1S3"/>
<accession>A0A6A6L1S3</accession>
<keyword evidence="1" id="KW-1133">Transmembrane helix</keyword>
<reference evidence="2 3" key="1">
    <citation type="journal article" date="2020" name="Mol. Plant">
        <title>The Chromosome-Based Rubber Tree Genome Provides New Insights into Spurge Genome Evolution and Rubber Biosynthesis.</title>
        <authorList>
            <person name="Liu J."/>
            <person name="Shi C."/>
            <person name="Shi C.C."/>
            <person name="Li W."/>
            <person name="Zhang Q.J."/>
            <person name="Zhang Y."/>
            <person name="Li K."/>
            <person name="Lu H.F."/>
            <person name="Shi C."/>
            <person name="Zhu S.T."/>
            <person name="Xiao Z.Y."/>
            <person name="Nan H."/>
            <person name="Yue Y."/>
            <person name="Zhu X.G."/>
            <person name="Wu Y."/>
            <person name="Hong X.N."/>
            <person name="Fan G.Y."/>
            <person name="Tong Y."/>
            <person name="Zhang D."/>
            <person name="Mao C.L."/>
            <person name="Liu Y.L."/>
            <person name="Hao S.J."/>
            <person name="Liu W.Q."/>
            <person name="Lv M.Q."/>
            <person name="Zhang H.B."/>
            <person name="Liu Y."/>
            <person name="Hu-Tang G.R."/>
            <person name="Wang J.P."/>
            <person name="Wang J.H."/>
            <person name="Sun Y.H."/>
            <person name="Ni S.B."/>
            <person name="Chen W.B."/>
            <person name="Zhang X.C."/>
            <person name="Jiao Y.N."/>
            <person name="Eichler E.E."/>
            <person name="Li G.H."/>
            <person name="Liu X."/>
            <person name="Gao L.Z."/>
        </authorList>
    </citation>
    <scope>NUCLEOTIDE SEQUENCE [LARGE SCALE GENOMIC DNA]</scope>
    <source>
        <strain evidence="3">cv. GT1</strain>
        <tissue evidence="2">Leaf</tissue>
    </source>
</reference>
<keyword evidence="1" id="KW-0472">Membrane</keyword>
<comment type="caution">
    <text evidence="2">The sequence shown here is derived from an EMBL/GenBank/DDBJ whole genome shotgun (WGS) entry which is preliminary data.</text>
</comment>